<dbReference type="InterPro" id="IPR005744">
    <property type="entry name" value="Hy-lIII"/>
</dbReference>
<sequence length="211" mass="23397">MLRSERFNSLSHITGGVLAVAGTVVLIVFAALRADPWRIVSFSIYGLTLIFLYAMSGLYHGLTGRARAVFKRLDHVAIYLLIAGTYTPFVLGPLRGPWGWSLFGVLWGLAVLGIVQEFIPQRSRRLSMIFYGVMGWLIVIALQPLMRHLPPAGFAWLAAGGLLYTVGAIFFLFDEKWPLAHEIWHLFVLGGSIAQYCAVLFYIGLTPVRAA</sequence>
<dbReference type="OrthoDB" id="9813689at2"/>
<accession>A0A1C2G3G4</accession>
<proteinExistence type="inferred from homology"/>
<dbReference type="RefSeq" id="WP_065969153.1">
    <property type="nucleotide sequence ID" value="NZ_CP080624.1"/>
</dbReference>
<comment type="subcellular location">
    <subcellularLocation>
        <location evidence="1">Cell membrane</location>
        <topology evidence="1">Multi-pass membrane protein</topology>
    </subcellularLocation>
</comment>
<dbReference type="GO" id="GO:0005886">
    <property type="term" value="C:plasma membrane"/>
    <property type="evidence" value="ECO:0007669"/>
    <property type="project" value="UniProtKB-SubCell"/>
</dbReference>
<dbReference type="NCBIfam" id="TIGR01065">
    <property type="entry name" value="hlyIII"/>
    <property type="match status" value="1"/>
</dbReference>
<evidence type="ECO:0000256" key="3">
    <source>
        <dbReference type="ARBA" id="ARBA00022475"/>
    </source>
</evidence>
<keyword evidence="3" id="KW-1003">Cell membrane</keyword>
<protein>
    <submittedName>
        <fullName evidence="7">Hemolysin III</fullName>
    </submittedName>
</protein>
<keyword evidence="8" id="KW-1185">Reference proteome</keyword>
<comment type="caution">
    <text evidence="7">The sequence shown here is derived from an EMBL/GenBank/DDBJ whole genome shotgun (WGS) entry which is preliminary data.</text>
</comment>
<comment type="similarity">
    <text evidence="2">Belongs to the UPF0073 (Hly-III) family.</text>
</comment>
<dbReference type="PANTHER" id="PTHR20855:SF3">
    <property type="entry name" value="LD03007P"/>
    <property type="match status" value="1"/>
</dbReference>
<evidence type="ECO:0000256" key="5">
    <source>
        <dbReference type="ARBA" id="ARBA00022989"/>
    </source>
</evidence>
<evidence type="ECO:0000313" key="7">
    <source>
        <dbReference type="EMBL" id="RCN58442.1"/>
    </source>
</evidence>
<dbReference type="PANTHER" id="PTHR20855">
    <property type="entry name" value="ADIPOR/PROGESTIN RECEPTOR-RELATED"/>
    <property type="match status" value="1"/>
</dbReference>
<dbReference type="Proteomes" id="UP000253250">
    <property type="component" value="Unassembled WGS sequence"/>
</dbReference>
<keyword evidence="6" id="KW-0472">Membrane</keyword>
<evidence type="ECO:0000256" key="1">
    <source>
        <dbReference type="ARBA" id="ARBA00004651"/>
    </source>
</evidence>
<dbReference type="AlphaFoldDB" id="A0A1C2G3G4"/>
<evidence type="ECO:0000256" key="4">
    <source>
        <dbReference type="ARBA" id="ARBA00022692"/>
    </source>
</evidence>
<dbReference type="EMBL" id="PSYR01000001">
    <property type="protein sequence ID" value="RCN58442.1"/>
    <property type="molecule type" value="Genomic_DNA"/>
</dbReference>
<gene>
    <name evidence="7" type="ORF">C4900_01195</name>
</gene>
<keyword evidence="5" id="KW-1133">Transmembrane helix</keyword>
<evidence type="ECO:0000256" key="6">
    <source>
        <dbReference type="ARBA" id="ARBA00023136"/>
    </source>
</evidence>
<evidence type="ECO:0000313" key="8">
    <source>
        <dbReference type="Proteomes" id="UP000253250"/>
    </source>
</evidence>
<keyword evidence="4" id="KW-0812">Transmembrane</keyword>
<evidence type="ECO:0000256" key="2">
    <source>
        <dbReference type="ARBA" id="ARBA00008488"/>
    </source>
</evidence>
<dbReference type="Pfam" id="PF03006">
    <property type="entry name" value="HlyIII"/>
    <property type="match status" value="1"/>
</dbReference>
<reference evidence="7 8" key="1">
    <citation type="submission" date="2018-02" db="EMBL/GenBank/DDBJ databases">
        <title>Insights into the biology of acidophilic members of the Acidiferrobacteraceae family derived from comparative genomic analyses.</title>
        <authorList>
            <person name="Issotta F."/>
            <person name="Thyssen C."/>
            <person name="Mena C."/>
            <person name="Moya A."/>
            <person name="Bellenberg S."/>
            <person name="Sproer C."/>
            <person name="Covarrubias P.C."/>
            <person name="Sand W."/>
            <person name="Quatrini R."/>
            <person name="Vera M."/>
        </authorList>
    </citation>
    <scope>NUCLEOTIDE SEQUENCE [LARGE SCALE GENOMIC DNA]</scope>
    <source>
        <strain evidence="8">m-1</strain>
    </source>
</reference>
<dbReference type="InterPro" id="IPR004254">
    <property type="entry name" value="AdipoR/HlyIII-related"/>
</dbReference>
<organism evidence="7 8">
    <name type="scientific">Acidiferrobacter thiooxydans</name>
    <dbReference type="NCBI Taxonomy" id="163359"/>
    <lineage>
        <taxon>Bacteria</taxon>
        <taxon>Pseudomonadati</taxon>
        <taxon>Pseudomonadota</taxon>
        <taxon>Gammaproteobacteria</taxon>
        <taxon>Acidiferrobacterales</taxon>
        <taxon>Acidiferrobacteraceae</taxon>
        <taxon>Acidiferrobacter</taxon>
    </lineage>
</organism>
<dbReference type="STRING" id="163359.A9R16_08595"/>
<dbReference type="GO" id="GO:0140911">
    <property type="term" value="F:pore-forming activity"/>
    <property type="evidence" value="ECO:0007669"/>
    <property type="project" value="InterPro"/>
</dbReference>
<name>A0A1C2G3G4_9GAMM</name>